<evidence type="ECO:0000313" key="2">
    <source>
        <dbReference type="EMBL" id="KAF8786543.1"/>
    </source>
</evidence>
<dbReference type="InterPro" id="IPR011333">
    <property type="entry name" value="SKP1/BTB/POZ_sf"/>
</dbReference>
<dbReference type="Proteomes" id="UP000807504">
    <property type="component" value="Unassembled WGS sequence"/>
</dbReference>
<dbReference type="SUPFAM" id="SSF54695">
    <property type="entry name" value="POZ domain"/>
    <property type="match status" value="1"/>
</dbReference>
<dbReference type="EMBL" id="JABXBU010000015">
    <property type="protein sequence ID" value="KAF8786543.1"/>
    <property type="molecule type" value="Genomic_DNA"/>
</dbReference>
<dbReference type="InterPro" id="IPR000210">
    <property type="entry name" value="BTB/POZ_dom"/>
</dbReference>
<dbReference type="SMART" id="SM00225">
    <property type="entry name" value="BTB"/>
    <property type="match status" value="1"/>
</dbReference>
<feature type="domain" description="BTB" evidence="1">
    <location>
        <begin position="150"/>
        <end position="212"/>
    </location>
</feature>
<protein>
    <submittedName>
        <fullName evidence="2">Speckle-type POZ protein like</fullName>
    </submittedName>
</protein>
<dbReference type="PANTHER" id="PTHR24413">
    <property type="entry name" value="SPECKLE-TYPE POZ PROTEIN"/>
    <property type="match status" value="1"/>
</dbReference>
<gene>
    <name evidence="2" type="ORF">HNY73_008241</name>
</gene>
<reference evidence="2" key="1">
    <citation type="journal article" date="2020" name="bioRxiv">
        <title>Chromosome-level reference genome of the European wasp spider Argiope bruennichi: a resource for studies on range expansion and evolutionary adaptation.</title>
        <authorList>
            <person name="Sheffer M.M."/>
            <person name="Hoppe A."/>
            <person name="Krehenwinkel H."/>
            <person name="Uhl G."/>
            <person name="Kuss A.W."/>
            <person name="Jensen L."/>
            <person name="Jensen C."/>
            <person name="Gillespie R.G."/>
            <person name="Hoff K.J."/>
            <person name="Prost S."/>
        </authorList>
    </citation>
    <scope>NUCLEOTIDE SEQUENCE</scope>
</reference>
<evidence type="ECO:0000259" key="1">
    <source>
        <dbReference type="PROSITE" id="PS50097"/>
    </source>
</evidence>
<organism evidence="2 3">
    <name type="scientific">Argiope bruennichi</name>
    <name type="common">Wasp spider</name>
    <name type="synonym">Aranea bruennichi</name>
    <dbReference type="NCBI Taxonomy" id="94029"/>
    <lineage>
        <taxon>Eukaryota</taxon>
        <taxon>Metazoa</taxon>
        <taxon>Ecdysozoa</taxon>
        <taxon>Arthropoda</taxon>
        <taxon>Chelicerata</taxon>
        <taxon>Arachnida</taxon>
        <taxon>Araneae</taxon>
        <taxon>Araneomorphae</taxon>
        <taxon>Entelegynae</taxon>
        <taxon>Araneoidea</taxon>
        <taxon>Araneidae</taxon>
        <taxon>Argiope</taxon>
    </lineage>
</organism>
<dbReference type="PROSITE" id="PS50097">
    <property type="entry name" value="BTB"/>
    <property type="match status" value="1"/>
</dbReference>
<proteinExistence type="predicted"/>
<evidence type="ECO:0000313" key="3">
    <source>
        <dbReference type="Proteomes" id="UP000807504"/>
    </source>
</evidence>
<name>A0A8T0FC82_ARGBR</name>
<dbReference type="Gene3D" id="1.25.40.420">
    <property type="match status" value="1"/>
</dbReference>
<dbReference type="Pfam" id="PF00651">
    <property type="entry name" value="BTB"/>
    <property type="match status" value="1"/>
</dbReference>
<reference evidence="2" key="2">
    <citation type="submission" date="2020-06" db="EMBL/GenBank/DDBJ databases">
        <authorList>
            <person name="Sheffer M."/>
        </authorList>
    </citation>
    <scope>NUCLEOTIDE SEQUENCE</scope>
</reference>
<dbReference type="Gene3D" id="3.30.710.10">
    <property type="entry name" value="Potassium Channel Kv1.1, Chain A"/>
    <property type="match status" value="1"/>
</dbReference>
<dbReference type="AlphaFoldDB" id="A0A8T0FC82"/>
<keyword evidence="3" id="KW-1185">Reference proteome</keyword>
<sequence>MIELTFHFDLLERRKCLPGRNVELVPRYNINEEWKATYFWTQYGPTYSRLEFIKLERESSAEEIFISGAFKLFRGEKCLLRRKFGQLLDTGCKTAIIEFGAYNDDFSRDPLSISGNLRIPSALGKRDMESLFLLSSDYERLRADEGAPLSDVKFKCGAQSFSAHKAILSARSPVFRAMFTTYMTENLNNQVEITDTSPQNLKVLLSYIYTGETGELTFDSAEGLLFAADKYQLLELKRKCSGFLKSSLSTENALNVLVLGYLHDDELKTFALEFIYKNITVLEKKEDFINLSECYSSLHLDILKFVGKSTREERMTYLKSSKKDCSI</sequence>
<accession>A0A8T0FC82</accession>
<comment type="caution">
    <text evidence="2">The sequence shown here is derived from an EMBL/GenBank/DDBJ whole genome shotgun (WGS) entry which is preliminary data.</text>
</comment>